<keyword evidence="1" id="KW-1185">Reference proteome</keyword>
<dbReference type="WBParaSite" id="MBELARI_LOCUS11918">
    <property type="protein sequence ID" value="MBELARI_LOCUS11918"/>
    <property type="gene ID" value="MBELARI_LOCUS11918"/>
</dbReference>
<proteinExistence type="predicted"/>
<sequence length="235" mass="26920">MSSFESHKNRQDVEPPNDSRTVLEKRRCRTLRKFLREFDCHKNCFGATVSELVVSLMDLLRRLRFRRSTRTISFVEPVYSLPRIPTDTYLHTRSEKIRVGEITIFKSEDWANFLLGLLKSLPLVTDRDSVRVIELGKGIKSAVGCTAGDFRDKLFGLNISTHKLEEQHQYPVYGDNGEVGWVRYEFVTLNSSAGLNLGPLEVGGKGFVIKCIIKYVVFESFDALEEAYKEMKSGR</sequence>
<organism evidence="1 2">
    <name type="scientific">Mesorhabditis belari</name>
    <dbReference type="NCBI Taxonomy" id="2138241"/>
    <lineage>
        <taxon>Eukaryota</taxon>
        <taxon>Metazoa</taxon>
        <taxon>Ecdysozoa</taxon>
        <taxon>Nematoda</taxon>
        <taxon>Chromadorea</taxon>
        <taxon>Rhabditida</taxon>
        <taxon>Rhabditina</taxon>
        <taxon>Rhabditomorpha</taxon>
        <taxon>Rhabditoidea</taxon>
        <taxon>Rhabditidae</taxon>
        <taxon>Mesorhabditinae</taxon>
        <taxon>Mesorhabditis</taxon>
    </lineage>
</organism>
<dbReference type="Proteomes" id="UP000887575">
    <property type="component" value="Unassembled WGS sequence"/>
</dbReference>
<dbReference type="AlphaFoldDB" id="A0AAF3ED95"/>
<evidence type="ECO:0000313" key="1">
    <source>
        <dbReference type="Proteomes" id="UP000887575"/>
    </source>
</evidence>
<name>A0AAF3ED95_9BILA</name>
<evidence type="ECO:0000313" key="2">
    <source>
        <dbReference type="WBParaSite" id="MBELARI_LOCUS11918"/>
    </source>
</evidence>
<reference evidence="2" key="1">
    <citation type="submission" date="2024-02" db="UniProtKB">
        <authorList>
            <consortium name="WormBaseParasite"/>
        </authorList>
    </citation>
    <scope>IDENTIFICATION</scope>
</reference>
<accession>A0AAF3ED95</accession>
<protein>
    <submittedName>
        <fullName evidence="2">Uncharacterized protein</fullName>
    </submittedName>
</protein>